<name>A0A4U8YZ29_METTU</name>
<sequence length="93" mass="10753">MRARSPAFAPASCSRRTAMICSSVNRFRFIRPSFNQMPGSNLNWRKNSVAGHNYRLMGNVRAAAFGHCRGIVRICVCSVIFRHKERQYQFKRD</sequence>
<dbReference type="Proteomes" id="UP000294360">
    <property type="component" value="Chromosome"/>
</dbReference>
<evidence type="ECO:0000313" key="2">
    <source>
        <dbReference type="Proteomes" id="UP000294360"/>
    </source>
</evidence>
<reference evidence="1 2" key="1">
    <citation type="submission" date="2019-03" db="EMBL/GenBank/DDBJ databases">
        <authorList>
            <person name="Kox A.R. M."/>
        </authorList>
    </citation>
    <scope>NUCLEOTIDE SEQUENCE [LARGE SCALE GENOMIC DNA]</scope>
    <source>
        <strain evidence="1">MTUNDRAET4 annotated genome</strain>
    </source>
</reference>
<dbReference type="AlphaFoldDB" id="A0A4U8YZ29"/>
<dbReference type="EMBL" id="LR536450">
    <property type="protein sequence ID" value="VFU08840.1"/>
    <property type="molecule type" value="Genomic_DNA"/>
</dbReference>
<protein>
    <submittedName>
        <fullName evidence="1">Uncharacterized protein</fullName>
    </submittedName>
</protein>
<gene>
    <name evidence="1" type="ORF">MTUNDRAET4_1947</name>
</gene>
<proteinExistence type="predicted"/>
<organism evidence="1 2">
    <name type="scientific">Methylocella tundrae</name>
    <dbReference type="NCBI Taxonomy" id="227605"/>
    <lineage>
        <taxon>Bacteria</taxon>
        <taxon>Pseudomonadati</taxon>
        <taxon>Pseudomonadota</taxon>
        <taxon>Alphaproteobacteria</taxon>
        <taxon>Hyphomicrobiales</taxon>
        <taxon>Beijerinckiaceae</taxon>
        <taxon>Methylocella</taxon>
    </lineage>
</organism>
<accession>A0A4U8YZ29</accession>
<evidence type="ECO:0000313" key="1">
    <source>
        <dbReference type="EMBL" id="VFU08840.1"/>
    </source>
</evidence>
<dbReference type="KEGG" id="mtun:MTUNDRAET4_1947"/>